<dbReference type="RefSeq" id="WP_088561846.1">
    <property type="nucleotide sequence ID" value="NZ_FYEH01000008.1"/>
</dbReference>
<dbReference type="Proteomes" id="UP000197065">
    <property type="component" value="Unassembled WGS sequence"/>
</dbReference>
<reference evidence="3 4" key="1">
    <citation type="submission" date="2017-06" db="EMBL/GenBank/DDBJ databases">
        <authorList>
            <person name="Kim H.J."/>
            <person name="Triplett B.A."/>
        </authorList>
    </citation>
    <scope>NUCLEOTIDE SEQUENCE [LARGE SCALE GENOMIC DNA]</scope>
    <source>
        <strain evidence="3 4">B29T1</strain>
    </source>
</reference>
<proteinExistence type="predicted"/>
<evidence type="ECO:0000259" key="2">
    <source>
        <dbReference type="Pfam" id="PF13454"/>
    </source>
</evidence>
<protein>
    <submittedName>
        <fullName evidence="3">Uncharacterized NAD(P)/FAD-binding protein YdhS</fullName>
    </submittedName>
</protein>
<dbReference type="SUPFAM" id="SSF51905">
    <property type="entry name" value="FAD/NAD(P)-binding domain"/>
    <property type="match status" value="1"/>
</dbReference>
<dbReference type="PANTHER" id="PTHR40254:SF1">
    <property type="entry name" value="BLR0577 PROTEIN"/>
    <property type="match status" value="1"/>
</dbReference>
<dbReference type="AlphaFoldDB" id="A0A212RFT8"/>
<dbReference type="InterPro" id="IPR036188">
    <property type="entry name" value="FAD/NAD-bd_sf"/>
</dbReference>
<dbReference type="Gene3D" id="3.50.50.100">
    <property type="match status" value="1"/>
</dbReference>
<dbReference type="OrthoDB" id="101972at2"/>
<accession>A0A212RFT8</accession>
<sequence>MQQQLRRRRRIVIVGGGFSGAVLAIHLARRAKESLDIKIVEPRARLGSGLAYSTTVPDHFMNAPSTLSSIEPEDPHHLSRWLEAYASERGLDVDAWRHEGQVFTPRWIFGRYIEAQLNVVAEQCAPAVLVRHVRAAAAHITRRANGTIVHLSDGRAIVADQLVLAFGATPGRPDFAKDLPHGQPGYLGDPWREDDYSTLAGGSLVLLAGTGLTMADAIATLEAKGYRGRYLAISRRGIRAFERRSPAVLPSFLDPADLPTSLTKLWRQVRAVLRDLKCNGGDWQSVVPVIRAQLPDLWRSATAKDKQQFLRHLRRIWEMSQHRLPPPASRLLDALAAQGRLEIKAGRIQRTAARKDGRLGVAFKPRGGDHVQILTVDGLINCTGAQHDLLRATNRPFVQNLLASGHIRPGPFSFGLDVHPDLRVLDAKARPQSWLFAVGAPVRGVHWESNGVSELLSQVVGLADRLAARADTKEDGVELADNVIVVA</sequence>
<dbReference type="InterPro" id="IPR052189">
    <property type="entry name" value="L-asp_N-monooxygenase_NS-form"/>
</dbReference>
<keyword evidence="4" id="KW-1185">Reference proteome</keyword>
<dbReference type="Gene3D" id="3.50.50.60">
    <property type="entry name" value="FAD/NAD(P)-binding domain"/>
    <property type="match status" value="1"/>
</dbReference>
<evidence type="ECO:0000256" key="1">
    <source>
        <dbReference type="SAM" id="Phobius"/>
    </source>
</evidence>
<gene>
    <name evidence="3" type="ORF">SAMN07250955_10848</name>
</gene>
<evidence type="ECO:0000313" key="3">
    <source>
        <dbReference type="EMBL" id="SNB71050.1"/>
    </source>
</evidence>
<name>A0A212RFT8_9PROT</name>
<feature type="domain" description="FAD-dependent urate hydroxylase HpyO/Asp monooxygenase CreE-like FAD/NAD(P)-binding" evidence="2">
    <location>
        <begin position="12"/>
        <end position="168"/>
    </location>
</feature>
<organism evidence="3 4">
    <name type="scientific">Arboricoccus pini</name>
    <dbReference type="NCBI Taxonomy" id="1963835"/>
    <lineage>
        <taxon>Bacteria</taxon>
        <taxon>Pseudomonadati</taxon>
        <taxon>Pseudomonadota</taxon>
        <taxon>Alphaproteobacteria</taxon>
        <taxon>Geminicoccales</taxon>
        <taxon>Geminicoccaceae</taxon>
        <taxon>Arboricoccus</taxon>
    </lineage>
</organism>
<evidence type="ECO:0000313" key="4">
    <source>
        <dbReference type="Proteomes" id="UP000197065"/>
    </source>
</evidence>
<dbReference type="Pfam" id="PF13454">
    <property type="entry name" value="NAD_binding_9"/>
    <property type="match status" value="1"/>
</dbReference>
<dbReference type="InterPro" id="IPR038732">
    <property type="entry name" value="HpyO/CreE_NAD-binding"/>
</dbReference>
<dbReference type="EMBL" id="FYEH01000008">
    <property type="protein sequence ID" value="SNB71050.1"/>
    <property type="molecule type" value="Genomic_DNA"/>
</dbReference>
<keyword evidence="1" id="KW-0812">Transmembrane</keyword>
<keyword evidence="1" id="KW-0472">Membrane</keyword>
<keyword evidence="1" id="KW-1133">Transmembrane helix</keyword>
<dbReference type="PANTHER" id="PTHR40254">
    <property type="entry name" value="BLR0577 PROTEIN"/>
    <property type="match status" value="1"/>
</dbReference>
<feature type="transmembrane region" description="Helical" evidence="1">
    <location>
        <begin position="12"/>
        <end position="28"/>
    </location>
</feature>